<evidence type="ECO:0000256" key="1">
    <source>
        <dbReference type="SAM" id="Phobius"/>
    </source>
</evidence>
<protein>
    <recommendedName>
        <fullName evidence="4">Transmembrane protein</fullName>
    </recommendedName>
</protein>
<feature type="transmembrane region" description="Helical" evidence="1">
    <location>
        <begin position="16"/>
        <end position="40"/>
    </location>
</feature>
<evidence type="ECO:0008006" key="4">
    <source>
        <dbReference type="Google" id="ProtNLM"/>
    </source>
</evidence>
<organism evidence="2 3">
    <name type="scientific">Nelumbo nucifera</name>
    <name type="common">Sacred lotus</name>
    <dbReference type="NCBI Taxonomy" id="4432"/>
    <lineage>
        <taxon>Eukaryota</taxon>
        <taxon>Viridiplantae</taxon>
        <taxon>Streptophyta</taxon>
        <taxon>Embryophyta</taxon>
        <taxon>Tracheophyta</taxon>
        <taxon>Spermatophyta</taxon>
        <taxon>Magnoliopsida</taxon>
        <taxon>Proteales</taxon>
        <taxon>Nelumbonaceae</taxon>
        <taxon>Nelumbo</taxon>
    </lineage>
</organism>
<reference evidence="2 3" key="1">
    <citation type="journal article" date="2020" name="Mol. Biol. Evol.">
        <title>Distinct Expression and Methylation Patterns for Genes with Different Fates following a Single Whole-Genome Duplication in Flowering Plants.</title>
        <authorList>
            <person name="Shi T."/>
            <person name="Rahmani R.S."/>
            <person name="Gugger P.F."/>
            <person name="Wang M."/>
            <person name="Li H."/>
            <person name="Zhang Y."/>
            <person name="Li Z."/>
            <person name="Wang Q."/>
            <person name="Van de Peer Y."/>
            <person name="Marchal K."/>
            <person name="Chen J."/>
        </authorList>
    </citation>
    <scope>NUCLEOTIDE SEQUENCE [LARGE SCALE GENOMIC DNA]</scope>
    <source>
        <tissue evidence="2">Leaf</tissue>
    </source>
</reference>
<dbReference type="AlphaFoldDB" id="A0A822Y464"/>
<keyword evidence="3" id="KW-1185">Reference proteome</keyword>
<evidence type="ECO:0000313" key="3">
    <source>
        <dbReference type="Proteomes" id="UP000607653"/>
    </source>
</evidence>
<accession>A0A822Y464</accession>
<sequence>MVVSGRLKVEEERDGVLLIGHLALAGYIFVCVAPGLRFLFLSLSLLLKTWGSCNFFN</sequence>
<keyword evidence="1" id="KW-1133">Transmembrane helix</keyword>
<dbReference type="Proteomes" id="UP000607653">
    <property type="component" value="Unassembled WGS sequence"/>
</dbReference>
<keyword evidence="1" id="KW-0812">Transmembrane</keyword>
<dbReference type="EMBL" id="DUZY01000002">
    <property type="protein sequence ID" value="DAD26401.1"/>
    <property type="molecule type" value="Genomic_DNA"/>
</dbReference>
<name>A0A822Y464_NELNU</name>
<proteinExistence type="predicted"/>
<comment type="caution">
    <text evidence="2">The sequence shown here is derived from an EMBL/GenBank/DDBJ whole genome shotgun (WGS) entry which is preliminary data.</text>
</comment>
<gene>
    <name evidence="2" type="ORF">HUJ06_027869</name>
</gene>
<evidence type="ECO:0000313" key="2">
    <source>
        <dbReference type="EMBL" id="DAD26401.1"/>
    </source>
</evidence>
<keyword evidence="1" id="KW-0472">Membrane</keyword>